<dbReference type="InterPro" id="IPR008427">
    <property type="entry name" value="Extracellular_membr_CFEM_dom"/>
</dbReference>
<keyword evidence="5" id="KW-0336">GPI-anchor</keyword>
<protein>
    <recommendedName>
        <fullName evidence="10">CFEM domain-containing protein</fullName>
    </recommendedName>
</protein>
<keyword evidence="8" id="KW-0449">Lipoprotein</keyword>
<keyword evidence="12" id="KW-1185">Reference proteome</keyword>
<keyword evidence="5" id="KW-0325">Glycoprotein</keyword>
<evidence type="ECO:0000256" key="7">
    <source>
        <dbReference type="ARBA" id="ARBA00023157"/>
    </source>
</evidence>
<name>A0A9Q8P5X2_PASFU</name>
<dbReference type="GO" id="GO:0098552">
    <property type="term" value="C:side of membrane"/>
    <property type="evidence" value="ECO:0007669"/>
    <property type="project" value="UniProtKB-KW"/>
</dbReference>
<evidence type="ECO:0000259" key="10">
    <source>
        <dbReference type="Pfam" id="PF05730"/>
    </source>
</evidence>
<dbReference type="EMBL" id="CP090164">
    <property type="protein sequence ID" value="UJO14356.1"/>
    <property type="molecule type" value="Genomic_DNA"/>
</dbReference>
<dbReference type="RefSeq" id="XP_047758722.1">
    <property type="nucleotide sequence ID" value="XM_047901509.1"/>
</dbReference>
<dbReference type="GeneID" id="71982239"/>
<evidence type="ECO:0000256" key="2">
    <source>
        <dbReference type="ARBA" id="ARBA00004613"/>
    </source>
</evidence>
<evidence type="ECO:0000256" key="9">
    <source>
        <dbReference type="SAM" id="SignalP"/>
    </source>
</evidence>
<feature type="signal peptide" evidence="9">
    <location>
        <begin position="1"/>
        <end position="17"/>
    </location>
</feature>
<evidence type="ECO:0000256" key="6">
    <source>
        <dbReference type="ARBA" id="ARBA00022729"/>
    </source>
</evidence>
<reference evidence="11" key="1">
    <citation type="submission" date="2021-12" db="EMBL/GenBank/DDBJ databases">
        <authorList>
            <person name="Zaccaron A."/>
            <person name="Stergiopoulos I."/>
        </authorList>
    </citation>
    <scope>NUCLEOTIDE SEQUENCE</scope>
    <source>
        <strain evidence="11">Race5_Kim</strain>
    </source>
</reference>
<evidence type="ECO:0000256" key="3">
    <source>
        <dbReference type="ARBA" id="ARBA00010031"/>
    </source>
</evidence>
<keyword evidence="5" id="KW-0472">Membrane</keyword>
<keyword evidence="4" id="KW-0964">Secreted</keyword>
<keyword evidence="6 9" id="KW-0732">Signal</keyword>
<dbReference type="GO" id="GO:0005576">
    <property type="term" value="C:extracellular region"/>
    <property type="evidence" value="ECO:0007669"/>
    <property type="project" value="UniProtKB-SubCell"/>
</dbReference>
<feature type="chain" id="PRO_5040161385" description="CFEM domain-containing protein" evidence="9">
    <location>
        <begin position="18"/>
        <end position="177"/>
    </location>
</feature>
<sequence>MTFIWSFLVFFTALAACQDATKQEQLARALELLQTMPECARNCLIAAVAALGKSAADLYLKASCANTTATAVIEKCAVKACTIREQLTAKNVTETLCERPVRKVEKVPAPRIIGFAFATTAYLMRMASKVYFPCERGGHIDTEFWWDDAVMTFAYLMVIPISIFSLELAAIGIGRDV</sequence>
<organism evidence="11 12">
    <name type="scientific">Passalora fulva</name>
    <name type="common">Tomato leaf mold</name>
    <name type="synonym">Cladosporium fulvum</name>
    <dbReference type="NCBI Taxonomy" id="5499"/>
    <lineage>
        <taxon>Eukaryota</taxon>
        <taxon>Fungi</taxon>
        <taxon>Dikarya</taxon>
        <taxon>Ascomycota</taxon>
        <taxon>Pezizomycotina</taxon>
        <taxon>Dothideomycetes</taxon>
        <taxon>Dothideomycetidae</taxon>
        <taxon>Mycosphaerellales</taxon>
        <taxon>Mycosphaerellaceae</taxon>
        <taxon>Fulvia</taxon>
    </lineage>
</organism>
<evidence type="ECO:0000256" key="4">
    <source>
        <dbReference type="ARBA" id="ARBA00022525"/>
    </source>
</evidence>
<comment type="subcellular location">
    <subcellularLocation>
        <location evidence="1">Membrane</location>
        <topology evidence="1">Lipid-anchor</topology>
        <topology evidence="1">GPI-anchor</topology>
    </subcellularLocation>
    <subcellularLocation>
        <location evidence="2">Secreted</location>
    </subcellularLocation>
</comment>
<gene>
    <name evidence="11" type="ORF">CLAFUR5_02361</name>
</gene>
<proteinExistence type="inferred from homology"/>
<dbReference type="Pfam" id="PF05730">
    <property type="entry name" value="CFEM"/>
    <property type="match status" value="1"/>
</dbReference>
<reference evidence="11" key="2">
    <citation type="journal article" date="2022" name="Microb. Genom.">
        <title>A chromosome-scale genome assembly of the tomato pathogen Cladosporium fulvum reveals a compartmentalized genome architecture and the presence of a dispensable chromosome.</title>
        <authorList>
            <person name="Zaccaron A.Z."/>
            <person name="Chen L.H."/>
            <person name="Samaras A."/>
            <person name="Stergiopoulos I."/>
        </authorList>
    </citation>
    <scope>NUCLEOTIDE SEQUENCE</scope>
    <source>
        <strain evidence="11">Race5_Kim</strain>
    </source>
</reference>
<evidence type="ECO:0000256" key="1">
    <source>
        <dbReference type="ARBA" id="ARBA00004589"/>
    </source>
</evidence>
<feature type="domain" description="CFEM" evidence="10">
    <location>
        <begin position="33"/>
        <end position="98"/>
    </location>
</feature>
<keyword evidence="7" id="KW-1015">Disulfide bond</keyword>
<evidence type="ECO:0000313" key="12">
    <source>
        <dbReference type="Proteomes" id="UP000756132"/>
    </source>
</evidence>
<dbReference type="AlphaFoldDB" id="A0A9Q8P5X2"/>
<evidence type="ECO:0000256" key="8">
    <source>
        <dbReference type="ARBA" id="ARBA00023288"/>
    </source>
</evidence>
<comment type="similarity">
    <text evidence="3">Belongs to the RBT5 family.</text>
</comment>
<dbReference type="Proteomes" id="UP000756132">
    <property type="component" value="Chromosome 2"/>
</dbReference>
<evidence type="ECO:0000256" key="5">
    <source>
        <dbReference type="ARBA" id="ARBA00022622"/>
    </source>
</evidence>
<evidence type="ECO:0000313" key="11">
    <source>
        <dbReference type="EMBL" id="UJO14356.1"/>
    </source>
</evidence>
<dbReference type="KEGG" id="ffu:CLAFUR5_02361"/>
<accession>A0A9Q8P5X2</accession>
<dbReference type="OrthoDB" id="2496787at2759"/>